<feature type="non-terminal residue" evidence="4">
    <location>
        <position position="99"/>
    </location>
</feature>
<dbReference type="Proteomes" id="UP000194236">
    <property type="component" value="Unassembled WGS sequence"/>
</dbReference>
<dbReference type="GO" id="GO:0003723">
    <property type="term" value="F:RNA binding"/>
    <property type="evidence" value="ECO:0007669"/>
    <property type="project" value="UniProtKB-KW"/>
</dbReference>
<dbReference type="AlphaFoldDB" id="A0A1Y3BWF1"/>
<evidence type="ECO:0000313" key="4">
    <source>
        <dbReference type="EMBL" id="OTF83455.1"/>
    </source>
</evidence>
<reference evidence="4 5" key="1">
    <citation type="submission" date="2017-03" db="EMBL/GenBank/DDBJ databases">
        <title>Genome Survey of Euroglyphus maynei.</title>
        <authorList>
            <person name="Arlian L.G."/>
            <person name="Morgan M.S."/>
            <person name="Rider S.D."/>
        </authorList>
    </citation>
    <scope>NUCLEOTIDE SEQUENCE [LARGE SCALE GENOMIC DNA]</scope>
    <source>
        <strain evidence="4">Arlian Lab</strain>
        <tissue evidence="4">Whole body</tissue>
    </source>
</reference>
<keyword evidence="1" id="KW-0694">RNA-binding</keyword>
<dbReference type="EMBL" id="MUJZ01003649">
    <property type="protein sequence ID" value="OTF83455.1"/>
    <property type="molecule type" value="Genomic_DNA"/>
</dbReference>
<proteinExistence type="predicted"/>
<feature type="compositionally biased region" description="Gly residues" evidence="2">
    <location>
        <begin position="60"/>
        <end position="99"/>
    </location>
</feature>
<feature type="domain" description="RRM" evidence="3">
    <location>
        <begin position="1"/>
        <end position="45"/>
    </location>
</feature>
<dbReference type="Gene3D" id="3.30.70.330">
    <property type="match status" value="1"/>
</dbReference>
<accession>A0A1Y3BWF1</accession>
<evidence type="ECO:0000256" key="2">
    <source>
        <dbReference type="SAM" id="MobiDB-lite"/>
    </source>
</evidence>
<dbReference type="InterPro" id="IPR000504">
    <property type="entry name" value="RRM_dom"/>
</dbReference>
<feature type="non-terminal residue" evidence="4">
    <location>
        <position position="1"/>
    </location>
</feature>
<feature type="region of interest" description="Disordered" evidence="2">
    <location>
        <begin position="52"/>
        <end position="99"/>
    </location>
</feature>
<dbReference type="SUPFAM" id="SSF54928">
    <property type="entry name" value="RNA-binding domain, RBD"/>
    <property type="match status" value="1"/>
</dbReference>
<dbReference type="InterPro" id="IPR012677">
    <property type="entry name" value="Nucleotide-bd_a/b_plait_sf"/>
</dbReference>
<comment type="caution">
    <text evidence="4">The sequence shown here is derived from an EMBL/GenBank/DDBJ whole genome shotgun (WGS) entry which is preliminary data.</text>
</comment>
<evidence type="ECO:0000256" key="1">
    <source>
        <dbReference type="ARBA" id="ARBA00022884"/>
    </source>
</evidence>
<gene>
    <name evidence="4" type="ORF">BLA29_014131</name>
</gene>
<protein>
    <recommendedName>
        <fullName evidence="3">RRM domain-containing protein</fullName>
    </recommendedName>
</protein>
<dbReference type="Pfam" id="PF00076">
    <property type="entry name" value="RRM_1"/>
    <property type="match status" value="1"/>
</dbReference>
<sequence length="99" mass="10438">IENIERPFDRQRNRSREFCFIIFETGEAAESAISVPKQVIGGKECDIKIAHQNRSQNGMGSMGGGGFNSGGGMMNRRNVGGGGQSNNGFGNGSRNGDGG</sequence>
<dbReference type="OrthoDB" id="1875751at2759"/>
<name>A0A1Y3BWF1_EURMA</name>
<keyword evidence="5" id="KW-1185">Reference proteome</keyword>
<evidence type="ECO:0000313" key="5">
    <source>
        <dbReference type="Proteomes" id="UP000194236"/>
    </source>
</evidence>
<dbReference type="InterPro" id="IPR035979">
    <property type="entry name" value="RBD_domain_sf"/>
</dbReference>
<organism evidence="4 5">
    <name type="scientific">Euroglyphus maynei</name>
    <name type="common">Mayne's house dust mite</name>
    <dbReference type="NCBI Taxonomy" id="6958"/>
    <lineage>
        <taxon>Eukaryota</taxon>
        <taxon>Metazoa</taxon>
        <taxon>Ecdysozoa</taxon>
        <taxon>Arthropoda</taxon>
        <taxon>Chelicerata</taxon>
        <taxon>Arachnida</taxon>
        <taxon>Acari</taxon>
        <taxon>Acariformes</taxon>
        <taxon>Sarcoptiformes</taxon>
        <taxon>Astigmata</taxon>
        <taxon>Psoroptidia</taxon>
        <taxon>Analgoidea</taxon>
        <taxon>Pyroglyphidae</taxon>
        <taxon>Pyroglyphinae</taxon>
        <taxon>Euroglyphus</taxon>
    </lineage>
</organism>
<evidence type="ECO:0000259" key="3">
    <source>
        <dbReference type="Pfam" id="PF00076"/>
    </source>
</evidence>